<proteinExistence type="predicted"/>
<reference evidence="1" key="2">
    <citation type="submission" date="2020-09" db="EMBL/GenBank/DDBJ databases">
        <authorList>
            <person name="Sun Q."/>
            <person name="Kim S."/>
        </authorList>
    </citation>
    <scope>NUCLEOTIDE SEQUENCE</scope>
    <source>
        <strain evidence="1">KCTC 23310</strain>
    </source>
</reference>
<accession>A0A918WLK9</accession>
<protein>
    <submittedName>
        <fullName evidence="1">DUF3563 domain-containing protein</fullName>
    </submittedName>
</protein>
<dbReference type="Pfam" id="PF12086">
    <property type="entry name" value="DUF3563"/>
    <property type="match status" value="1"/>
</dbReference>
<dbReference type="EMBL" id="BMYJ01000006">
    <property type="protein sequence ID" value="GHC57356.1"/>
    <property type="molecule type" value="Genomic_DNA"/>
</dbReference>
<reference evidence="1" key="1">
    <citation type="journal article" date="2014" name="Int. J. Syst. Evol. Microbiol.">
        <title>Complete genome sequence of Corynebacterium casei LMG S-19264T (=DSM 44701T), isolated from a smear-ripened cheese.</title>
        <authorList>
            <consortium name="US DOE Joint Genome Institute (JGI-PGF)"/>
            <person name="Walter F."/>
            <person name="Albersmeier A."/>
            <person name="Kalinowski J."/>
            <person name="Ruckert C."/>
        </authorList>
    </citation>
    <scope>NUCLEOTIDE SEQUENCE</scope>
    <source>
        <strain evidence="1">KCTC 23310</strain>
    </source>
</reference>
<dbReference type="RefSeq" id="WP_189411624.1">
    <property type="nucleotide sequence ID" value="NZ_BMYJ01000006.1"/>
</dbReference>
<evidence type="ECO:0000313" key="2">
    <source>
        <dbReference type="Proteomes" id="UP000638981"/>
    </source>
</evidence>
<comment type="caution">
    <text evidence="1">The sequence shown here is derived from an EMBL/GenBank/DDBJ whole genome shotgun (WGS) entry which is preliminary data.</text>
</comment>
<dbReference type="InterPro" id="IPR021946">
    <property type="entry name" value="DUF3563"/>
</dbReference>
<organism evidence="1 2">
    <name type="scientific">Neogemmobacter tilapiae</name>
    <dbReference type="NCBI Taxonomy" id="875041"/>
    <lineage>
        <taxon>Bacteria</taxon>
        <taxon>Pseudomonadati</taxon>
        <taxon>Pseudomonadota</taxon>
        <taxon>Alphaproteobacteria</taxon>
        <taxon>Rhodobacterales</taxon>
        <taxon>Paracoccaceae</taxon>
        <taxon>Neogemmobacter</taxon>
    </lineage>
</organism>
<keyword evidence="2" id="KW-1185">Reference proteome</keyword>
<dbReference type="AlphaFoldDB" id="A0A918WLK9"/>
<evidence type="ECO:0000313" key="1">
    <source>
        <dbReference type="EMBL" id="GHC57356.1"/>
    </source>
</evidence>
<dbReference type="Proteomes" id="UP000638981">
    <property type="component" value="Unassembled WGS sequence"/>
</dbReference>
<sequence>MLNYLNALAKALRSNSRRSREIAYLNGAVDRYDLEARERDVDRGLFHDRLASHLG</sequence>
<name>A0A918WLK9_9RHOB</name>
<gene>
    <name evidence="1" type="ORF">GCM10007315_20960</name>
</gene>